<evidence type="ECO:0000259" key="15">
    <source>
        <dbReference type="PROSITE" id="PS51198"/>
    </source>
</evidence>
<feature type="domain" description="UvrD-like helicase C-terminal" evidence="16">
    <location>
        <begin position="411"/>
        <end position="692"/>
    </location>
</feature>
<dbReference type="Gene3D" id="3.90.320.10">
    <property type="match status" value="1"/>
</dbReference>
<dbReference type="PANTHER" id="PTHR11070">
    <property type="entry name" value="UVRD / RECB / PCRA DNA HELICASE FAMILY MEMBER"/>
    <property type="match status" value="1"/>
</dbReference>
<reference evidence="17 18" key="1">
    <citation type="submission" date="2024-09" db="EMBL/GenBank/DDBJ databases">
        <authorList>
            <person name="Sun Q."/>
            <person name="Mori K."/>
        </authorList>
    </citation>
    <scope>NUCLEOTIDE SEQUENCE [LARGE SCALE GENOMIC DNA]</scope>
    <source>
        <strain evidence="17 18">CGMCC 1.9126</strain>
    </source>
</reference>
<keyword evidence="6" id="KW-0269">Exonuclease</keyword>
<dbReference type="EMBL" id="JBHLUU010000027">
    <property type="protein sequence ID" value="MFC0475514.1"/>
    <property type="molecule type" value="Genomic_DNA"/>
</dbReference>
<evidence type="ECO:0000256" key="5">
    <source>
        <dbReference type="ARBA" id="ARBA00022806"/>
    </source>
</evidence>
<dbReference type="Pfam" id="PF12705">
    <property type="entry name" value="PDDEXK_1"/>
    <property type="match status" value="1"/>
</dbReference>
<dbReference type="InterPro" id="IPR011335">
    <property type="entry name" value="Restrct_endonuc-II-like"/>
</dbReference>
<evidence type="ECO:0000256" key="10">
    <source>
        <dbReference type="ARBA" id="ARBA00023235"/>
    </source>
</evidence>
<evidence type="ECO:0000259" key="16">
    <source>
        <dbReference type="PROSITE" id="PS51217"/>
    </source>
</evidence>
<feature type="binding site" evidence="14">
    <location>
        <begin position="18"/>
        <end position="25"/>
    </location>
    <ligand>
        <name>ATP</name>
        <dbReference type="ChEBI" id="CHEBI:30616"/>
    </ligand>
</feature>
<dbReference type="PANTHER" id="PTHR11070:SF67">
    <property type="entry name" value="DNA 3'-5' HELICASE"/>
    <property type="match status" value="1"/>
</dbReference>
<dbReference type="InterPro" id="IPR014016">
    <property type="entry name" value="UvrD-like_ATP-bd"/>
</dbReference>
<keyword evidence="9" id="KW-0234">DNA repair</keyword>
<dbReference type="InterPro" id="IPR027417">
    <property type="entry name" value="P-loop_NTPase"/>
</dbReference>
<evidence type="ECO:0000256" key="11">
    <source>
        <dbReference type="ARBA" id="ARBA00034617"/>
    </source>
</evidence>
<organism evidence="17 18">
    <name type="scientific">Robertmurraya beringensis</name>
    <dbReference type="NCBI Taxonomy" id="641660"/>
    <lineage>
        <taxon>Bacteria</taxon>
        <taxon>Bacillati</taxon>
        <taxon>Bacillota</taxon>
        <taxon>Bacilli</taxon>
        <taxon>Bacillales</taxon>
        <taxon>Bacillaceae</taxon>
        <taxon>Robertmurraya</taxon>
    </lineage>
</organism>
<keyword evidence="2 14" id="KW-0547">Nucleotide-binding</keyword>
<evidence type="ECO:0000256" key="3">
    <source>
        <dbReference type="ARBA" id="ARBA00022763"/>
    </source>
</evidence>
<keyword evidence="3" id="KW-0227">DNA damage</keyword>
<dbReference type="PROSITE" id="PS51217">
    <property type="entry name" value="UVRD_HELICASE_CTER"/>
    <property type="match status" value="1"/>
</dbReference>
<keyword evidence="1" id="KW-0540">Nuclease</keyword>
<proteinExistence type="predicted"/>
<evidence type="ECO:0000256" key="6">
    <source>
        <dbReference type="ARBA" id="ARBA00022839"/>
    </source>
</evidence>
<comment type="catalytic activity">
    <reaction evidence="13">
        <text>ATP + H2O = ADP + phosphate + H(+)</text>
        <dbReference type="Rhea" id="RHEA:13065"/>
        <dbReference type="ChEBI" id="CHEBI:15377"/>
        <dbReference type="ChEBI" id="CHEBI:15378"/>
        <dbReference type="ChEBI" id="CHEBI:30616"/>
        <dbReference type="ChEBI" id="CHEBI:43474"/>
        <dbReference type="ChEBI" id="CHEBI:456216"/>
        <dbReference type="EC" id="5.6.2.4"/>
    </reaction>
</comment>
<dbReference type="SUPFAM" id="SSF52540">
    <property type="entry name" value="P-loop containing nucleoside triphosphate hydrolases"/>
    <property type="match status" value="1"/>
</dbReference>
<sequence>MWSKEVDHMSGKLTMLSAGAGAGKTFRLSAEIVKAIQNGVPPENIMATTFTTKAADELIERVRLKLLEANDPESAARILDGYVGTMNSVFGRLLREFALEMGLSPVQKVLAETEATILFDTVAVEEIDKFYRDYRLVFERLAQEDWRKKVLEILKLARENGLSADDVKACAEYSWTTMSNWLPAPLENPGKLDSELKAALNFAKQELPGEDTTKKTLDAVELIKTSLADWERNGSLTWQMWAKLSKLDVGKSSRDVAYPIQDAASVHFRHPGLHQDMKDAIYGLFLCASEAMETYKVEKSKRGLIDFTDQESLALQLLKNEPNIEVLKDRISDVFIDEFQDSSPLQIALNMQLREIAQKATWVGDVKQAIYGFRGTDPELMQTAMTSIPDLDIEILDASYRSRKSLVDFVNAIFVPVFEARGMRADRVALDPKREDKPEQAVAVEAWSYLHSKNQQADAAHLATGVQTILRQKEQYILIDKTTREPRSLKAGDMAILCRSNDECVKIATALSKLGISATVGEGGLMATSEVVFAVAAMRYLVDANDTLALAELVHFSSDTWGEGRWLTDWLQTDKGLDTIKTEPLIQGLDQARQKIVQMSPSEVLDLALVTSKADEVALSWGQGDQRLANLDALRKLATKYEDLAGTNGTAATAVGFLLFLNEVERDKELNLVAESTDEHAVRVLTYHKAKGLEWPFVILNSLEKSSEKNGPPPVFDRPMAVSTTPFNVEDPLHGRRLYYWPWPYGKTYSKVGLDAHVAEAPELQQRKQQLLDENQRLLYVGMTRARDYLVFAARDFSKVKWIQEMTDVSGRQVLSAIGVQNDNQEEVPLHNRDGKMIVDGEEFPCRVRVLSIEEAPETAFEMNEEQDVVYVGKTVERVTFVPARFSPSALKSELGTEETDINLETDTNQIHPIGSRLPLSGNPDMALLGEMVHAFLAADNQKMEKEERLSLAQAIRGRYKISALSTESMLEASDRLEEFLTEHYPELLKRHSEWPVHLQKGLQKASGWIDLLLLTPKGWIIVDHKSFPGKEADWVSQATSYLPQLRTYAEALQKATGQPVYEAWIHMPVVGAMIHFSEEEFIF</sequence>
<dbReference type="PROSITE" id="PS51198">
    <property type="entry name" value="UVRD_HELICASE_ATP_BIND"/>
    <property type="match status" value="1"/>
</dbReference>
<accession>A0ABV6KQH2</accession>
<dbReference type="Gene3D" id="3.40.50.300">
    <property type="entry name" value="P-loop containing nucleotide triphosphate hydrolases"/>
    <property type="match status" value="4"/>
</dbReference>
<keyword evidence="8" id="KW-0238">DNA-binding</keyword>
<name>A0ABV6KQH2_9BACI</name>
<evidence type="ECO:0000313" key="18">
    <source>
        <dbReference type="Proteomes" id="UP001589738"/>
    </source>
</evidence>
<evidence type="ECO:0000256" key="13">
    <source>
        <dbReference type="ARBA" id="ARBA00048988"/>
    </source>
</evidence>
<evidence type="ECO:0000256" key="9">
    <source>
        <dbReference type="ARBA" id="ARBA00023204"/>
    </source>
</evidence>
<dbReference type="GO" id="GO:0008854">
    <property type="term" value="F:exodeoxyribonuclease V activity"/>
    <property type="evidence" value="ECO:0007669"/>
    <property type="project" value="UniProtKB-EC"/>
</dbReference>
<dbReference type="Pfam" id="PF00580">
    <property type="entry name" value="UvrD-helicase"/>
    <property type="match status" value="2"/>
</dbReference>
<evidence type="ECO:0000256" key="4">
    <source>
        <dbReference type="ARBA" id="ARBA00022801"/>
    </source>
</evidence>
<dbReference type="InterPro" id="IPR038726">
    <property type="entry name" value="PDDEXK_AddAB-type"/>
</dbReference>
<evidence type="ECO:0000256" key="7">
    <source>
        <dbReference type="ARBA" id="ARBA00022840"/>
    </source>
</evidence>
<protein>
    <recommendedName>
        <fullName evidence="12">DNA 3'-5' helicase</fullName>
        <ecNumber evidence="12">5.6.2.4</ecNumber>
    </recommendedName>
</protein>
<dbReference type="Pfam" id="PF13361">
    <property type="entry name" value="UvrD_C"/>
    <property type="match status" value="1"/>
</dbReference>
<evidence type="ECO:0000256" key="14">
    <source>
        <dbReference type="PROSITE-ProRule" id="PRU00560"/>
    </source>
</evidence>
<comment type="caution">
    <text evidence="17">The sequence shown here is derived from an EMBL/GenBank/DDBJ whole genome shotgun (WGS) entry which is preliminary data.</text>
</comment>
<dbReference type="EC" id="5.6.2.4" evidence="12"/>
<keyword evidence="10" id="KW-0413">Isomerase</keyword>
<dbReference type="Proteomes" id="UP001589738">
    <property type="component" value="Unassembled WGS sequence"/>
</dbReference>
<evidence type="ECO:0000256" key="2">
    <source>
        <dbReference type="ARBA" id="ARBA00022741"/>
    </source>
</evidence>
<keyword evidence="18" id="KW-1185">Reference proteome</keyword>
<feature type="domain" description="UvrD-like helicase ATP-binding" evidence="15">
    <location>
        <begin position="1"/>
        <end position="403"/>
    </location>
</feature>
<dbReference type="InterPro" id="IPR000212">
    <property type="entry name" value="DNA_helicase_UvrD/REP"/>
</dbReference>
<dbReference type="RefSeq" id="WP_377057951.1">
    <property type="nucleotide sequence ID" value="NZ_JBHLUU010000027.1"/>
</dbReference>
<gene>
    <name evidence="17" type="ORF">ACFFHF_09655</name>
</gene>
<keyword evidence="4 14" id="KW-0378">Hydrolase</keyword>
<dbReference type="SUPFAM" id="SSF52980">
    <property type="entry name" value="Restriction endonuclease-like"/>
    <property type="match status" value="1"/>
</dbReference>
<evidence type="ECO:0000313" key="17">
    <source>
        <dbReference type="EMBL" id="MFC0475514.1"/>
    </source>
</evidence>
<dbReference type="InterPro" id="IPR011604">
    <property type="entry name" value="PDDEXK-like_dom_sf"/>
</dbReference>
<evidence type="ECO:0000256" key="8">
    <source>
        <dbReference type="ARBA" id="ARBA00023125"/>
    </source>
</evidence>
<dbReference type="InterPro" id="IPR014017">
    <property type="entry name" value="DNA_helicase_UvrD-like_C"/>
</dbReference>
<evidence type="ECO:0000256" key="1">
    <source>
        <dbReference type="ARBA" id="ARBA00022722"/>
    </source>
</evidence>
<comment type="catalytic activity">
    <reaction evidence="11">
        <text>Couples ATP hydrolysis with the unwinding of duplex DNA by translocating in the 3'-5' direction.</text>
        <dbReference type="EC" id="5.6.2.4"/>
    </reaction>
</comment>
<keyword evidence="7 14" id="KW-0067">ATP-binding</keyword>
<keyword evidence="5 14" id="KW-0347">Helicase</keyword>
<evidence type="ECO:0000256" key="12">
    <source>
        <dbReference type="ARBA" id="ARBA00034808"/>
    </source>
</evidence>